<dbReference type="EMBL" id="CAFBMX010000001">
    <property type="protein sequence ID" value="CAB4913625.1"/>
    <property type="molecule type" value="Genomic_DNA"/>
</dbReference>
<sequence length="478" mass="53049">MTRTIVLGAGPAGLTAAYLLARDGRDVTVLERDAVVGGLSRTEVRDGWRFDLGGHRFYTKSPEVEALWHEILGADLLLRPRLSRIFYDGKFIDYPLSAQELVRKLGPVELARCGLSYLAARLRLRGPQDTFEQWVTRRFGRRLFDTFFRSYTEKVWGVPCSELRADWAAQRIRELSFVTAVRAALRPTAESDATSLIRQFLYPRLGPGMMWERMAQRIEELGGEVRTGVGVEELVVEDGHVTGVIAGGTFHPASAVISSLPLTVVPGITSGAPAPVIAAAQALRHRSFLTVALALDGEDLFPDNWVYIHDPSVRVARIQNYHSWSPEMVPELGATSIGLEYFCFAGDELWSMADEDLIALGTAELERVGLAEASRVRQGWVVRVPMAYPIYDERYAEHVAHIRGWLEGLGNLQQVGRSGLHRYNNSDHSMLTAMCAVANLDGAQHDLWEVNADSWYGEEQTAAESPYLVVPAGEAGER</sequence>
<dbReference type="InterPro" id="IPR002937">
    <property type="entry name" value="Amino_oxidase"/>
</dbReference>
<dbReference type="PRINTS" id="PR00419">
    <property type="entry name" value="ADXRDTASE"/>
</dbReference>
<evidence type="ECO:0000259" key="1">
    <source>
        <dbReference type="Pfam" id="PF01593"/>
    </source>
</evidence>
<dbReference type="PANTHER" id="PTHR21197:SF0">
    <property type="entry name" value="UDP-GALACTOPYRANOSE MUTASE"/>
    <property type="match status" value="1"/>
</dbReference>
<dbReference type="GO" id="GO:0050660">
    <property type="term" value="F:flavin adenine dinucleotide binding"/>
    <property type="evidence" value="ECO:0007669"/>
    <property type="project" value="TreeGrafter"/>
</dbReference>
<protein>
    <submittedName>
        <fullName evidence="2">Unannotated protein</fullName>
    </submittedName>
</protein>
<dbReference type="GO" id="GO:0016491">
    <property type="term" value="F:oxidoreductase activity"/>
    <property type="evidence" value="ECO:0007669"/>
    <property type="project" value="InterPro"/>
</dbReference>
<dbReference type="NCBIfam" id="NF005548">
    <property type="entry name" value="PRK07208.1-4"/>
    <property type="match status" value="1"/>
</dbReference>
<organism evidence="2">
    <name type="scientific">freshwater metagenome</name>
    <dbReference type="NCBI Taxonomy" id="449393"/>
    <lineage>
        <taxon>unclassified sequences</taxon>
        <taxon>metagenomes</taxon>
        <taxon>ecological metagenomes</taxon>
    </lineage>
</organism>
<name>A0A6J7HAT4_9ZZZZ</name>
<gene>
    <name evidence="2" type="ORF">UFOPK3674_00080</name>
</gene>
<evidence type="ECO:0000313" key="2">
    <source>
        <dbReference type="EMBL" id="CAB4913625.1"/>
    </source>
</evidence>
<dbReference type="GO" id="GO:0005829">
    <property type="term" value="C:cytosol"/>
    <property type="evidence" value="ECO:0007669"/>
    <property type="project" value="TreeGrafter"/>
</dbReference>
<dbReference type="AlphaFoldDB" id="A0A6J7HAT4"/>
<dbReference type="PANTHER" id="PTHR21197">
    <property type="entry name" value="UDP-GALACTOPYRANOSE MUTASE"/>
    <property type="match status" value="1"/>
</dbReference>
<dbReference type="NCBIfam" id="NF005545">
    <property type="entry name" value="PRK07208.1-1"/>
    <property type="match status" value="1"/>
</dbReference>
<dbReference type="NCBIfam" id="NF005547">
    <property type="entry name" value="PRK07208.1-3"/>
    <property type="match status" value="1"/>
</dbReference>
<dbReference type="Pfam" id="PF01593">
    <property type="entry name" value="Amino_oxidase"/>
    <property type="match status" value="1"/>
</dbReference>
<proteinExistence type="predicted"/>
<reference evidence="2" key="1">
    <citation type="submission" date="2020-05" db="EMBL/GenBank/DDBJ databases">
        <authorList>
            <person name="Chiriac C."/>
            <person name="Salcher M."/>
            <person name="Ghai R."/>
            <person name="Kavagutti S V."/>
        </authorList>
    </citation>
    <scope>NUCLEOTIDE SEQUENCE</scope>
</reference>
<dbReference type="InterPro" id="IPR036188">
    <property type="entry name" value="FAD/NAD-bd_sf"/>
</dbReference>
<accession>A0A6J7HAT4</accession>
<feature type="domain" description="Amine oxidase" evidence="1">
    <location>
        <begin position="12"/>
        <end position="388"/>
    </location>
</feature>
<dbReference type="GO" id="GO:0008767">
    <property type="term" value="F:UDP-galactopyranose mutase activity"/>
    <property type="evidence" value="ECO:0007669"/>
    <property type="project" value="TreeGrafter"/>
</dbReference>
<dbReference type="Gene3D" id="3.50.50.60">
    <property type="entry name" value="FAD/NAD(P)-binding domain"/>
    <property type="match status" value="1"/>
</dbReference>
<dbReference type="SUPFAM" id="SSF51905">
    <property type="entry name" value="FAD/NAD(P)-binding domain"/>
    <property type="match status" value="1"/>
</dbReference>